<evidence type="ECO:0000313" key="9">
    <source>
        <dbReference type="EMBL" id="KAF5466252.1"/>
    </source>
</evidence>
<evidence type="ECO:0000256" key="1">
    <source>
        <dbReference type="ARBA" id="ARBA00004496"/>
    </source>
</evidence>
<evidence type="ECO:0000313" key="10">
    <source>
        <dbReference type="Proteomes" id="UP000619265"/>
    </source>
</evidence>
<dbReference type="InterPro" id="IPR036345">
    <property type="entry name" value="ExoRNase_PH_dom2_sf"/>
</dbReference>
<organism evidence="9 10">
    <name type="scientific">Juglans regia</name>
    <name type="common">English walnut</name>
    <dbReference type="NCBI Taxonomy" id="51240"/>
    <lineage>
        <taxon>Eukaryota</taxon>
        <taxon>Viridiplantae</taxon>
        <taxon>Streptophyta</taxon>
        <taxon>Embryophyta</taxon>
        <taxon>Tracheophyta</taxon>
        <taxon>Spermatophyta</taxon>
        <taxon>Magnoliopsida</taxon>
        <taxon>eudicotyledons</taxon>
        <taxon>Gunneridae</taxon>
        <taxon>Pentapetalae</taxon>
        <taxon>rosids</taxon>
        <taxon>fabids</taxon>
        <taxon>Fagales</taxon>
        <taxon>Juglandaceae</taxon>
        <taxon>Juglans</taxon>
    </lineage>
</organism>
<dbReference type="GO" id="GO:0000178">
    <property type="term" value="C:exosome (RNase complex)"/>
    <property type="evidence" value="ECO:0007669"/>
    <property type="project" value="UniProtKB-KW"/>
</dbReference>
<dbReference type="CDD" id="cd11367">
    <property type="entry name" value="RNase_PH_RRP42"/>
    <property type="match status" value="1"/>
</dbReference>
<feature type="domain" description="Exoribonuclease phosphorolytic" evidence="8">
    <location>
        <begin position="274"/>
        <end position="338"/>
    </location>
</feature>
<feature type="domain" description="Exoribonuclease phosphorolytic" evidence="7">
    <location>
        <begin position="105"/>
        <end position="244"/>
    </location>
</feature>
<evidence type="ECO:0000256" key="6">
    <source>
        <dbReference type="ARBA" id="ARBA00042523"/>
    </source>
</evidence>
<dbReference type="SUPFAM" id="SSF54211">
    <property type="entry name" value="Ribosomal protein S5 domain 2-like"/>
    <property type="match status" value="1"/>
</dbReference>
<comment type="similarity">
    <text evidence="3">Belongs to the RNase PH family.</text>
</comment>
<dbReference type="GO" id="GO:0005737">
    <property type="term" value="C:cytoplasm"/>
    <property type="evidence" value="ECO:0007669"/>
    <property type="project" value="UniProtKB-SubCell"/>
</dbReference>
<dbReference type="Pfam" id="PF03725">
    <property type="entry name" value="RNase_PH_C"/>
    <property type="match status" value="1"/>
</dbReference>
<evidence type="ECO:0000256" key="2">
    <source>
        <dbReference type="ARBA" id="ARBA00004604"/>
    </source>
</evidence>
<accession>A0A833XHM6</accession>
<evidence type="ECO:0000259" key="8">
    <source>
        <dbReference type="Pfam" id="PF03725"/>
    </source>
</evidence>
<sequence>MLRTIQSVFLSLSLSPHFGYTCPISHPQCISLSLSVPTPPQVLCFHSSLRRFLASFLLFGAARPHLLPGFLLNDGMVGLSLGEKNFIQGGIAQDLRSDGRKRLTYRPVSVETGVIPQANGSARVRMGATDVISSVKAELGKPSSLQPDKGKVSIYVDCSPTAAPMFEGRGGDELSTDLSVALQCCLLGGKSGAGAGIDLSSLIVVEGKMCWGLYIDCLVVSSDGNLLDALGAAIKAALSNTGIPRVLVAAGASGDEQPEVDISDEEFLQFDTSDVPVIVTLTKVGRHYIVDATSEEESQMSSAVSISVNRKGHICGLTKRGGAGLDPSIVLDMISVAKHVSEQLMNKLDSEIAAAEAVEDDS</sequence>
<dbReference type="GO" id="GO:0005730">
    <property type="term" value="C:nucleolus"/>
    <property type="evidence" value="ECO:0007669"/>
    <property type="project" value="UniProtKB-SubCell"/>
</dbReference>
<dbReference type="SUPFAM" id="SSF55666">
    <property type="entry name" value="Ribonuclease PH domain 2-like"/>
    <property type="match status" value="1"/>
</dbReference>
<dbReference type="InterPro" id="IPR015847">
    <property type="entry name" value="ExoRNase_PH_dom2"/>
</dbReference>
<dbReference type="AlphaFoldDB" id="A0A833XHM6"/>
<dbReference type="FunFam" id="3.30.230.70:FF:000016">
    <property type="entry name" value="Exosome complex component RRP42"/>
    <property type="match status" value="1"/>
</dbReference>
<keyword evidence="5" id="KW-0271">Exosome</keyword>
<dbReference type="Gene3D" id="3.30.230.70">
    <property type="entry name" value="GHMP Kinase, N-terminal domain"/>
    <property type="match status" value="1"/>
</dbReference>
<dbReference type="Gramene" id="Jr07_26350_p1">
    <property type="protein sequence ID" value="cds.Jr07_26350_p1"/>
    <property type="gene ID" value="Jr07_26350"/>
</dbReference>
<dbReference type="InterPro" id="IPR027408">
    <property type="entry name" value="PNPase/RNase_PH_dom_sf"/>
</dbReference>
<protein>
    <recommendedName>
        <fullName evidence="6">Ribosomal RNA-processing protein 42</fullName>
    </recommendedName>
</protein>
<evidence type="ECO:0000256" key="4">
    <source>
        <dbReference type="ARBA" id="ARBA00022490"/>
    </source>
</evidence>
<dbReference type="InterPro" id="IPR050590">
    <property type="entry name" value="Exosome_comp_Rrp42_subfam"/>
</dbReference>
<dbReference type="PANTHER" id="PTHR11097:SF8">
    <property type="entry name" value="EXOSOME COMPLEX COMPONENT RRP42"/>
    <property type="match status" value="1"/>
</dbReference>
<dbReference type="Proteomes" id="UP000619265">
    <property type="component" value="Unassembled WGS sequence"/>
</dbReference>
<dbReference type="InterPro" id="IPR020568">
    <property type="entry name" value="Ribosomal_Su5_D2-typ_SF"/>
</dbReference>
<dbReference type="PANTHER" id="PTHR11097">
    <property type="entry name" value="EXOSOME COMPLEX EXONUCLEASE RIBOSOMAL RNA PROCESSING PROTEIN"/>
    <property type="match status" value="1"/>
</dbReference>
<reference evidence="9" key="2">
    <citation type="submission" date="2020-03" db="EMBL/GenBank/DDBJ databases">
        <title>Walnut 2.0.</title>
        <authorList>
            <person name="Marrano A."/>
            <person name="Britton M."/>
            <person name="Zimin A.V."/>
            <person name="Zaini P.A."/>
            <person name="Workman R."/>
            <person name="Puiu D."/>
            <person name="Bianco L."/>
            <person name="Allen B.J."/>
            <person name="Troggio M."/>
            <person name="Leslie C.A."/>
            <person name="Timp W."/>
            <person name="Dendekar A."/>
            <person name="Salzberg S.L."/>
            <person name="Neale D.B."/>
        </authorList>
    </citation>
    <scope>NUCLEOTIDE SEQUENCE</scope>
    <source>
        <tissue evidence="9">Leaves</tissue>
    </source>
</reference>
<keyword evidence="4" id="KW-0963">Cytoplasm</keyword>
<proteinExistence type="inferred from homology"/>
<comment type="caution">
    <text evidence="9">The sequence shown here is derived from an EMBL/GenBank/DDBJ whole genome shotgun (WGS) entry which is preliminary data.</text>
</comment>
<dbReference type="EMBL" id="LIHL02000007">
    <property type="protein sequence ID" value="KAF5466252.1"/>
    <property type="molecule type" value="Genomic_DNA"/>
</dbReference>
<reference evidence="9" key="1">
    <citation type="submission" date="2015-10" db="EMBL/GenBank/DDBJ databases">
        <authorList>
            <person name="Martinez-Garcia P.J."/>
            <person name="Crepeau M.W."/>
            <person name="Puiu D."/>
            <person name="Gonzalez-Ibeas D."/>
            <person name="Whalen J."/>
            <person name="Stevens K."/>
            <person name="Paul R."/>
            <person name="Butterfield T."/>
            <person name="Britton M."/>
            <person name="Reagan R."/>
            <person name="Chakraborty S."/>
            <person name="Walawage S.L."/>
            <person name="Vasquez-Gross H.A."/>
            <person name="Cardeno C."/>
            <person name="Famula R."/>
            <person name="Pratt K."/>
            <person name="Kuruganti S."/>
            <person name="Aradhya M.K."/>
            <person name="Leslie C.A."/>
            <person name="Dandekar A.M."/>
            <person name="Salzberg S.L."/>
            <person name="Wegrzyn J.L."/>
            <person name="Langley C.H."/>
            <person name="Neale D.B."/>
        </authorList>
    </citation>
    <scope>NUCLEOTIDE SEQUENCE</scope>
    <source>
        <tissue evidence="9">Leaves</tissue>
    </source>
</reference>
<evidence type="ECO:0000259" key="7">
    <source>
        <dbReference type="Pfam" id="PF01138"/>
    </source>
</evidence>
<evidence type="ECO:0000256" key="3">
    <source>
        <dbReference type="ARBA" id="ARBA00006678"/>
    </source>
</evidence>
<name>A0A833XHM6_JUGRE</name>
<dbReference type="InterPro" id="IPR001247">
    <property type="entry name" value="ExoRNase_PH_dom1"/>
</dbReference>
<comment type="subcellular location">
    <subcellularLocation>
        <location evidence="1">Cytoplasm</location>
    </subcellularLocation>
    <subcellularLocation>
        <location evidence="2">Nucleus</location>
        <location evidence="2">Nucleolus</location>
    </subcellularLocation>
</comment>
<dbReference type="Pfam" id="PF01138">
    <property type="entry name" value="RNase_PH"/>
    <property type="match status" value="1"/>
</dbReference>
<gene>
    <name evidence="9" type="ORF">F2P56_016196</name>
</gene>
<evidence type="ECO:0000256" key="5">
    <source>
        <dbReference type="ARBA" id="ARBA00022835"/>
    </source>
</evidence>